<dbReference type="EMBL" id="JAYLVJ010000073">
    <property type="protein sequence ID" value="MEO1759303.1"/>
    <property type="molecule type" value="Genomic_DNA"/>
</dbReference>
<evidence type="ECO:0000313" key="1">
    <source>
        <dbReference type="EMBL" id="MEO1759303.1"/>
    </source>
</evidence>
<evidence type="ECO:0000313" key="2">
    <source>
        <dbReference type="Proteomes" id="UP001462961"/>
    </source>
</evidence>
<organism evidence="1 2">
    <name type="scientific">Paraburkholderia caribensis</name>
    <dbReference type="NCBI Taxonomy" id="75105"/>
    <lineage>
        <taxon>Bacteria</taxon>
        <taxon>Pseudomonadati</taxon>
        <taxon>Pseudomonadota</taxon>
        <taxon>Betaproteobacteria</taxon>
        <taxon>Burkholderiales</taxon>
        <taxon>Burkholderiaceae</taxon>
        <taxon>Paraburkholderia</taxon>
    </lineage>
</organism>
<comment type="caution">
    <text evidence="1">The sequence shown here is derived from an EMBL/GenBank/DDBJ whole genome shotgun (WGS) entry which is preliminary data.</text>
</comment>
<protein>
    <submittedName>
        <fullName evidence="1">Three component ABC system middle component</fullName>
    </submittedName>
</protein>
<sequence length="164" mass="17831">MRAPVTPVSLDTFAETNAAFCSLILAVCVSSYKQTAMRPMPVTLVPLVLPIVLSGDLEGSFSHLTEDSTLARWISKTPQVQFGLANRIKSGQEVTREALQFALHARVLEIDDKAQMHHIHTADASKQLTKLGFGRFATNAQRIGAWLGALASDVVVYNLLGLEV</sequence>
<dbReference type="Proteomes" id="UP001462961">
    <property type="component" value="Unassembled WGS sequence"/>
</dbReference>
<name>A0ABV0E8Y1_9BURK</name>
<dbReference type="InterPro" id="IPR045390">
    <property type="entry name" value="ABC-3C_MC3"/>
</dbReference>
<proteinExistence type="predicted"/>
<keyword evidence="2" id="KW-1185">Reference proteome</keyword>
<dbReference type="RefSeq" id="WP_107204124.1">
    <property type="nucleotide sequence ID" value="NZ_JAYLVJ010000073.1"/>
</dbReference>
<dbReference type="Pfam" id="PF20131">
    <property type="entry name" value="MC3"/>
    <property type="match status" value="1"/>
</dbReference>
<gene>
    <name evidence="1" type="ORF">VOI32_36035</name>
</gene>
<accession>A0ABV0E8Y1</accession>
<reference evidence="1 2" key="1">
    <citation type="submission" date="2024-01" db="EMBL/GenBank/DDBJ databases">
        <title>The diversity of rhizobia nodulating Mimosa spp. in eleven states of Brazil covering several biomes is determined by host plant, location, and edaphic factors.</title>
        <authorList>
            <person name="Rouws L."/>
            <person name="Barauna A."/>
            <person name="Beukes C."/>
            <person name="De Faria S.M."/>
            <person name="Gross E."/>
            <person name="Dos Reis Junior F.B."/>
            <person name="Simon M."/>
            <person name="Maluk M."/>
            <person name="Odee D.W."/>
            <person name="Kenicer G."/>
            <person name="Young J.P.W."/>
            <person name="Reis V.M."/>
            <person name="Zilli J."/>
            <person name="James E.K."/>
        </authorList>
    </citation>
    <scope>NUCLEOTIDE SEQUENCE [LARGE SCALE GENOMIC DNA]</scope>
    <source>
        <strain evidence="1 2">JHI1651</strain>
    </source>
</reference>